<evidence type="ECO:0000256" key="4">
    <source>
        <dbReference type="PROSITE-ProRule" id="PRU00510"/>
    </source>
</evidence>
<sequence>MTYLKQKQLEELKHRLAEEKEELESHFRLEDAEERGTMTDSNGELSAYDNHPADLGTEAFERGRDMAVDESMENKLREVNEALVRMEEGTYGQCRECGETIEYERLQALPTAQTCIQDASSPGINEERPVEEQVMTPPPKGAGANRQNHAGRFDNADAWKEVESFGSSDGTVDPDSDIQPEEGLKPQ</sequence>
<dbReference type="InterPro" id="IPR037187">
    <property type="entry name" value="DnaK_N"/>
</dbReference>
<dbReference type="EMBL" id="JAHZIK010001515">
    <property type="protein sequence ID" value="MBW7459174.1"/>
    <property type="molecule type" value="Genomic_DNA"/>
</dbReference>
<dbReference type="PANTHER" id="PTHR33823:SF4">
    <property type="entry name" value="GENERAL STRESS PROTEIN 16O"/>
    <property type="match status" value="1"/>
</dbReference>
<name>A0ABS7CE44_9BACL</name>
<evidence type="ECO:0000256" key="3">
    <source>
        <dbReference type="ARBA" id="ARBA00022833"/>
    </source>
</evidence>
<feature type="domain" description="Zinc finger DksA/TraR C4-type" evidence="6">
    <location>
        <begin position="89"/>
        <end position="116"/>
    </location>
</feature>
<comment type="caution">
    <text evidence="7">The sequence shown here is derived from an EMBL/GenBank/DDBJ whole genome shotgun (WGS) entry which is preliminary data.</text>
</comment>
<gene>
    <name evidence="7" type="ORF">K0U00_34500</name>
</gene>
<dbReference type="Pfam" id="PF01258">
    <property type="entry name" value="zf-dskA_traR"/>
    <property type="match status" value="1"/>
</dbReference>
<evidence type="ECO:0000313" key="7">
    <source>
        <dbReference type="EMBL" id="MBW7459174.1"/>
    </source>
</evidence>
<keyword evidence="3" id="KW-0862">Zinc</keyword>
<dbReference type="InterPro" id="IPR014240">
    <property type="entry name" value="YteA"/>
</dbReference>
<keyword evidence="2" id="KW-0863">Zinc-finger</keyword>
<proteinExistence type="predicted"/>
<evidence type="ECO:0000313" key="8">
    <source>
        <dbReference type="Proteomes" id="UP001519887"/>
    </source>
</evidence>
<dbReference type="Gene3D" id="1.20.120.910">
    <property type="entry name" value="DksA, coiled-coil domain"/>
    <property type="match status" value="1"/>
</dbReference>
<evidence type="ECO:0000256" key="2">
    <source>
        <dbReference type="ARBA" id="ARBA00022771"/>
    </source>
</evidence>
<feature type="region of interest" description="Disordered" evidence="5">
    <location>
        <begin position="119"/>
        <end position="187"/>
    </location>
</feature>
<organism evidence="7 8">
    <name type="scientific">Paenibacillus sepulcri</name>
    <dbReference type="NCBI Taxonomy" id="359917"/>
    <lineage>
        <taxon>Bacteria</taxon>
        <taxon>Bacillati</taxon>
        <taxon>Bacillota</taxon>
        <taxon>Bacilli</taxon>
        <taxon>Bacillales</taxon>
        <taxon>Paenibacillaceae</taxon>
        <taxon>Paenibacillus</taxon>
    </lineage>
</organism>
<dbReference type="NCBIfam" id="TIGR02890">
    <property type="entry name" value="bacill_yteA"/>
    <property type="match status" value="1"/>
</dbReference>
<keyword evidence="1" id="KW-0479">Metal-binding</keyword>
<dbReference type="RefSeq" id="WP_210039735.1">
    <property type="nucleotide sequence ID" value="NZ_JBHLVU010000008.1"/>
</dbReference>
<feature type="region of interest" description="Disordered" evidence="5">
    <location>
        <begin position="18"/>
        <end position="55"/>
    </location>
</feature>
<feature type="zinc finger region" description="dksA C4-type" evidence="4">
    <location>
        <begin position="94"/>
        <end position="118"/>
    </location>
</feature>
<reference evidence="7 8" key="1">
    <citation type="submission" date="2021-07" db="EMBL/GenBank/DDBJ databases">
        <title>Paenibacillus radiodurans sp. nov., isolated from the southeastern edge of Tengger Desert.</title>
        <authorList>
            <person name="Zhang G."/>
        </authorList>
    </citation>
    <scope>NUCLEOTIDE SEQUENCE [LARGE SCALE GENOMIC DNA]</scope>
    <source>
        <strain evidence="7 8">CCM 7311</strain>
    </source>
</reference>
<evidence type="ECO:0000256" key="1">
    <source>
        <dbReference type="ARBA" id="ARBA00022723"/>
    </source>
</evidence>
<protein>
    <submittedName>
        <fullName evidence="7">TraR/DksA C4-type zinc finger protein</fullName>
    </submittedName>
</protein>
<dbReference type="SUPFAM" id="SSF109635">
    <property type="entry name" value="DnaK suppressor protein DksA, alpha-hairpin domain"/>
    <property type="match status" value="1"/>
</dbReference>
<accession>A0ABS7CE44</accession>
<evidence type="ECO:0000256" key="5">
    <source>
        <dbReference type="SAM" id="MobiDB-lite"/>
    </source>
</evidence>
<evidence type="ECO:0000259" key="6">
    <source>
        <dbReference type="Pfam" id="PF01258"/>
    </source>
</evidence>
<keyword evidence="8" id="KW-1185">Reference proteome</keyword>
<dbReference type="InterPro" id="IPR000962">
    <property type="entry name" value="Znf_DskA_TraR"/>
</dbReference>
<dbReference type="Proteomes" id="UP001519887">
    <property type="component" value="Unassembled WGS sequence"/>
</dbReference>
<dbReference type="SUPFAM" id="SSF57716">
    <property type="entry name" value="Glucocorticoid receptor-like (DNA-binding domain)"/>
    <property type="match status" value="1"/>
</dbReference>
<dbReference type="PANTHER" id="PTHR33823">
    <property type="entry name" value="RNA POLYMERASE-BINDING TRANSCRIPTION FACTOR DKSA-RELATED"/>
    <property type="match status" value="1"/>
</dbReference>
<feature type="compositionally biased region" description="Basic and acidic residues" evidence="5">
    <location>
        <begin position="18"/>
        <end position="37"/>
    </location>
</feature>
<feature type="compositionally biased region" description="Basic and acidic residues" evidence="5">
    <location>
        <begin position="151"/>
        <end position="163"/>
    </location>
</feature>
<dbReference type="PROSITE" id="PS51128">
    <property type="entry name" value="ZF_DKSA_2"/>
    <property type="match status" value="1"/>
</dbReference>